<keyword evidence="3" id="KW-0460">Magnesium</keyword>
<dbReference type="Proteomes" id="UP000198881">
    <property type="component" value="Unassembled WGS sequence"/>
</dbReference>
<evidence type="ECO:0000256" key="2">
    <source>
        <dbReference type="ARBA" id="ARBA00022801"/>
    </source>
</evidence>
<feature type="binding site" evidence="3">
    <location>
        <position position="71"/>
    </location>
    <ligand>
        <name>Mg(2+)</name>
        <dbReference type="ChEBI" id="CHEBI:18420"/>
        <label>1</label>
    </ligand>
</feature>
<evidence type="ECO:0000256" key="3">
    <source>
        <dbReference type="PIRSR" id="PIRSR605502-1"/>
    </source>
</evidence>
<reference evidence="4 5" key="1">
    <citation type="submission" date="2016-10" db="EMBL/GenBank/DDBJ databases">
        <authorList>
            <person name="de Groot N.N."/>
        </authorList>
    </citation>
    <scope>NUCLEOTIDE SEQUENCE [LARGE SCALE GENOMIC DNA]</scope>
    <source>
        <strain evidence="4 5">CGMCC 1.7054</strain>
    </source>
</reference>
<proteinExistence type="inferred from homology"/>
<dbReference type="Gene3D" id="1.10.4080.10">
    <property type="entry name" value="ADP-ribosylation/Crystallin J1"/>
    <property type="match status" value="1"/>
</dbReference>
<dbReference type="PANTHER" id="PTHR16222:SF24">
    <property type="entry name" value="ADP-RIBOSYLHYDROLASE ARH3"/>
    <property type="match status" value="1"/>
</dbReference>
<evidence type="ECO:0000313" key="4">
    <source>
        <dbReference type="EMBL" id="SFV21162.1"/>
    </source>
</evidence>
<dbReference type="InterPro" id="IPR005502">
    <property type="entry name" value="Ribosyl_crysJ1"/>
</dbReference>
<organism evidence="4 5">
    <name type="scientific">Micrococcus terreus</name>
    <dbReference type="NCBI Taxonomy" id="574650"/>
    <lineage>
        <taxon>Bacteria</taxon>
        <taxon>Bacillati</taxon>
        <taxon>Actinomycetota</taxon>
        <taxon>Actinomycetes</taxon>
        <taxon>Micrococcales</taxon>
        <taxon>Micrococcaceae</taxon>
        <taxon>Micrococcus</taxon>
    </lineage>
</organism>
<dbReference type="PANTHER" id="PTHR16222">
    <property type="entry name" value="ADP-RIBOSYLGLYCOHYDROLASE"/>
    <property type="match status" value="1"/>
</dbReference>
<feature type="binding site" evidence="3">
    <location>
        <position position="72"/>
    </location>
    <ligand>
        <name>Mg(2+)</name>
        <dbReference type="ChEBI" id="CHEBI:18420"/>
        <label>1</label>
    </ligand>
</feature>
<dbReference type="STRING" id="574650.SAMN04487966_102215"/>
<protein>
    <submittedName>
        <fullName evidence="4">ADP-ribosylglycohydrolase</fullName>
    </submittedName>
</protein>
<comment type="similarity">
    <text evidence="1">Belongs to the ADP-ribosylglycohydrolase family.</text>
</comment>
<evidence type="ECO:0000313" key="5">
    <source>
        <dbReference type="Proteomes" id="UP000198881"/>
    </source>
</evidence>
<keyword evidence="5" id="KW-1185">Reference proteome</keyword>
<dbReference type="InterPro" id="IPR036705">
    <property type="entry name" value="Ribosyl_crysJ1_sf"/>
</dbReference>
<feature type="binding site" evidence="3">
    <location>
        <position position="70"/>
    </location>
    <ligand>
        <name>Mg(2+)</name>
        <dbReference type="ChEBI" id="CHEBI:18420"/>
        <label>1</label>
    </ligand>
</feature>
<comment type="cofactor">
    <cofactor evidence="3">
        <name>Mg(2+)</name>
        <dbReference type="ChEBI" id="CHEBI:18420"/>
    </cofactor>
    <text evidence="3">Binds 2 magnesium ions per subunit.</text>
</comment>
<dbReference type="GO" id="GO:0046872">
    <property type="term" value="F:metal ion binding"/>
    <property type="evidence" value="ECO:0007669"/>
    <property type="project" value="UniProtKB-KW"/>
</dbReference>
<feature type="binding site" evidence="3">
    <location>
        <position position="323"/>
    </location>
    <ligand>
        <name>Mg(2+)</name>
        <dbReference type="ChEBI" id="CHEBI:18420"/>
        <label>1</label>
    </ligand>
</feature>
<keyword evidence="2 4" id="KW-0378">Hydrolase</keyword>
<dbReference type="SUPFAM" id="SSF101478">
    <property type="entry name" value="ADP-ribosylglycohydrolase"/>
    <property type="match status" value="1"/>
</dbReference>
<accession>A0A1I7MGV4</accession>
<name>A0A1I7MGV4_9MICC</name>
<sequence length="372" mass="39227">MGTMTNGTDPDYPSRVLGVLFGGAAGDALGYTVEFSDQQQILNRHPEGLFRPDQVRGVRLDGSGQRLPISDDTQMTLYVLDGLLEWIEWANDGQMADPAASVWLACLRWWKTQNGRFPDGAPQPPDRWIDAHTELHVQRAPGNACLSGLDRPDMGLLGDPSNPDSKGCGTVMRSAPYGMVPRLEDHLVVSLARQGAVLTHGHPAAWTSSAAFALMISALMGGRSLQEAVRSGLDWLGQLPDKDPDGGTLAALQGAVSLAAGGPQGPGTATPETLLPSELGEGWVAEEALAIAVYSVLATQAGSATAHEHAERALRLAVTHGGDSDSTASLAGQLLGAHYGMAIFGEDAELPVWITEHAVVAEAARRWAAATH</sequence>
<dbReference type="InterPro" id="IPR050792">
    <property type="entry name" value="ADP-ribosylglycohydrolase"/>
</dbReference>
<dbReference type="OrthoDB" id="4871367at2"/>
<dbReference type="EMBL" id="FPCG01000002">
    <property type="protein sequence ID" value="SFV21162.1"/>
    <property type="molecule type" value="Genomic_DNA"/>
</dbReference>
<dbReference type="GO" id="GO:0016787">
    <property type="term" value="F:hydrolase activity"/>
    <property type="evidence" value="ECO:0007669"/>
    <property type="project" value="UniProtKB-KW"/>
</dbReference>
<evidence type="ECO:0000256" key="1">
    <source>
        <dbReference type="ARBA" id="ARBA00010702"/>
    </source>
</evidence>
<dbReference type="Pfam" id="PF03747">
    <property type="entry name" value="ADP_ribosyl_GH"/>
    <property type="match status" value="1"/>
</dbReference>
<dbReference type="AlphaFoldDB" id="A0A1I7MGV4"/>
<keyword evidence="3" id="KW-0479">Metal-binding</keyword>
<gene>
    <name evidence="4" type="ORF">SAMN04487966_102215</name>
</gene>
<feature type="binding site" evidence="3">
    <location>
        <position position="326"/>
    </location>
    <ligand>
        <name>Mg(2+)</name>
        <dbReference type="ChEBI" id="CHEBI:18420"/>
        <label>1</label>
    </ligand>
</feature>
<feature type="binding site" evidence="3">
    <location>
        <position position="325"/>
    </location>
    <ligand>
        <name>Mg(2+)</name>
        <dbReference type="ChEBI" id="CHEBI:18420"/>
        <label>1</label>
    </ligand>
</feature>